<evidence type="ECO:0000256" key="6">
    <source>
        <dbReference type="ARBA" id="ARBA00023136"/>
    </source>
</evidence>
<feature type="non-terminal residue" evidence="9">
    <location>
        <position position="61"/>
    </location>
</feature>
<evidence type="ECO:0000256" key="1">
    <source>
        <dbReference type="ARBA" id="ARBA00004187"/>
    </source>
</evidence>
<gene>
    <name evidence="9" type="ORF">chiPu_0031628</name>
</gene>
<dbReference type="GO" id="GO:0015175">
    <property type="term" value="F:neutral L-amino acid transmembrane transporter activity"/>
    <property type="evidence" value="ECO:0007669"/>
    <property type="project" value="TreeGrafter"/>
</dbReference>
<keyword evidence="10" id="KW-1185">Reference proteome</keyword>
<evidence type="ECO:0000256" key="7">
    <source>
        <dbReference type="ARBA" id="ARBA00023180"/>
    </source>
</evidence>
<keyword evidence="3" id="KW-1003">Cell membrane</keyword>
<accession>A0A401TY67</accession>
<reference evidence="9 10" key="1">
    <citation type="journal article" date="2018" name="Nat. Ecol. Evol.">
        <title>Shark genomes provide insights into elasmobranch evolution and the origin of vertebrates.</title>
        <authorList>
            <person name="Hara Y"/>
            <person name="Yamaguchi K"/>
            <person name="Onimaru K"/>
            <person name="Kadota M"/>
            <person name="Koyanagi M"/>
            <person name="Keeley SD"/>
            <person name="Tatsumi K"/>
            <person name="Tanaka K"/>
            <person name="Motone F"/>
            <person name="Kageyama Y"/>
            <person name="Nozu R"/>
            <person name="Adachi N"/>
            <person name="Nishimura O"/>
            <person name="Nakagawa R"/>
            <person name="Tanegashima C"/>
            <person name="Kiyatake I"/>
            <person name="Matsumoto R"/>
            <person name="Murakumo K"/>
            <person name="Nishida K"/>
            <person name="Terakita A"/>
            <person name="Kuratani S"/>
            <person name="Sato K"/>
            <person name="Hyodo S Kuraku.S."/>
        </authorList>
    </citation>
    <scope>NUCLEOTIDE SEQUENCE [LARGE SCALE GENOMIC DNA]</scope>
</reference>
<dbReference type="Proteomes" id="UP000287033">
    <property type="component" value="Unassembled WGS sequence"/>
</dbReference>
<comment type="subcellular location">
    <subcellularLocation>
        <location evidence="1">Basolateral cell membrane</location>
    </subcellularLocation>
    <subcellularLocation>
        <location evidence="2">Cell membrane</location>
        <topology evidence="2">Multi-pass membrane protein</topology>
    </subcellularLocation>
</comment>
<evidence type="ECO:0000313" key="10">
    <source>
        <dbReference type="Proteomes" id="UP000287033"/>
    </source>
</evidence>
<dbReference type="PANTHER" id="PTHR20766:SF2">
    <property type="entry name" value="LARGE NEUTRAL AMINO ACIDS TRANSPORTER SMALL SUBUNIT 4"/>
    <property type="match status" value="1"/>
</dbReference>
<dbReference type="GO" id="GO:0016323">
    <property type="term" value="C:basolateral plasma membrane"/>
    <property type="evidence" value="ECO:0007669"/>
    <property type="project" value="UniProtKB-SubCell"/>
</dbReference>
<organism evidence="9 10">
    <name type="scientific">Chiloscyllium punctatum</name>
    <name type="common">Brownbanded bambooshark</name>
    <name type="synonym">Hemiscyllium punctatum</name>
    <dbReference type="NCBI Taxonomy" id="137246"/>
    <lineage>
        <taxon>Eukaryota</taxon>
        <taxon>Metazoa</taxon>
        <taxon>Chordata</taxon>
        <taxon>Craniata</taxon>
        <taxon>Vertebrata</taxon>
        <taxon>Chondrichthyes</taxon>
        <taxon>Elasmobranchii</taxon>
        <taxon>Galeomorphii</taxon>
        <taxon>Galeoidea</taxon>
        <taxon>Orectolobiformes</taxon>
        <taxon>Hemiscylliidae</taxon>
        <taxon>Chiloscyllium</taxon>
    </lineage>
</organism>
<evidence type="ECO:0000256" key="8">
    <source>
        <dbReference type="SAM" id="Phobius"/>
    </source>
</evidence>
<protein>
    <submittedName>
        <fullName evidence="9">Uncharacterized protein</fullName>
    </submittedName>
</protein>
<feature type="transmembrane region" description="Helical" evidence="8">
    <location>
        <begin position="15"/>
        <end position="37"/>
    </location>
</feature>
<name>A0A401TY67_CHIPU</name>
<comment type="caution">
    <text evidence="9">The sequence shown here is derived from an EMBL/GenBank/DDBJ whole genome shotgun (WGS) entry which is preliminary data.</text>
</comment>
<keyword evidence="7" id="KW-0325">Glycoprotein</keyword>
<evidence type="ECO:0000256" key="4">
    <source>
        <dbReference type="ARBA" id="ARBA00022692"/>
    </source>
</evidence>
<proteinExistence type="predicted"/>
<dbReference type="OrthoDB" id="8789817at2759"/>
<dbReference type="EMBL" id="BEZZ01214801">
    <property type="protein sequence ID" value="GCC47592.1"/>
    <property type="molecule type" value="Genomic_DNA"/>
</dbReference>
<keyword evidence="6 8" id="KW-0472">Membrane</keyword>
<evidence type="ECO:0000256" key="3">
    <source>
        <dbReference type="ARBA" id="ARBA00022475"/>
    </source>
</evidence>
<dbReference type="STRING" id="137246.A0A401TY67"/>
<sequence>MAPVNLLLSFSSVSLYSSIFGVLQLLCLMTAPVIGYIMDWKLKDCDDGMSDTEEKELAAGR</sequence>
<evidence type="ECO:0000256" key="5">
    <source>
        <dbReference type="ARBA" id="ARBA00022989"/>
    </source>
</evidence>
<evidence type="ECO:0000313" key="9">
    <source>
        <dbReference type="EMBL" id="GCC47592.1"/>
    </source>
</evidence>
<dbReference type="AlphaFoldDB" id="A0A401TY67"/>
<keyword evidence="5 8" id="KW-1133">Transmembrane helix</keyword>
<dbReference type="GO" id="GO:0015179">
    <property type="term" value="F:L-amino acid transmembrane transporter activity"/>
    <property type="evidence" value="ECO:0007669"/>
    <property type="project" value="TreeGrafter"/>
</dbReference>
<keyword evidence="4 8" id="KW-0812">Transmembrane</keyword>
<evidence type="ECO:0000256" key="2">
    <source>
        <dbReference type="ARBA" id="ARBA00004651"/>
    </source>
</evidence>
<dbReference type="PANTHER" id="PTHR20766">
    <property type="entry name" value="LARGE NEUTRAL AMINO ACIDS TRANSPORTER SMALL SUBUNIT 4-LIKE ISOFORM X1"/>
    <property type="match status" value="1"/>
</dbReference>